<dbReference type="EMBL" id="JAQQWE010000001">
    <property type="protein sequence ID" value="KAK7967121.1"/>
    <property type="molecule type" value="Genomic_DNA"/>
</dbReference>
<dbReference type="Proteomes" id="UP001391051">
    <property type="component" value="Unassembled WGS sequence"/>
</dbReference>
<evidence type="ECO:0000256" key="1">
    <source>
        <dbReference type="SAM" id="MobiDB-lite"/>
    </source>
</evidence>
<evidence type="ECO:0000313" key="2">
    <source>
        <dbReference type="EMBL" id="KAK7967121.1"/>
    </source>
</evidence>
<dbReference type="RefSeq" id="XP_066706513.1">
    <property type="nucleotide sequence ID" value="XM_066837620.1"/>
</dbReference>
<gene>
    <name evidence="2" type="ORF">PG986_001398</name>
</gene>
<dbReference type="GeneID" id="92070682"/>
<evidence type="ECO:0008006" key="4">
    <source>
        <dbReference type="Google" id="ProtNLM"/>
    </source>
</evidence>
<keyword evidence="3" id="KW-1185">Reference proteome</keyword>
<protein>
    <recommendedName>
        <fullName evidence="4">Copper-fist domain-containing protein</fullName>
    </recommendedName>
</protein>
<proteinExistence type="predicted"/>
<feature type="region of interest" description="Disordered" evidence="1">
    <location>
        <begin position="44"/>
        <end position="95"/>
    </location>
</feature>
<organism evidence="2 3">
    <name type="scientific">Apiospora aurea</name>
    <dbReference type="NCBI Taxonomy" id="335848"/>
    <lineage>
        <taxon>Eukaryota</taxon>
        <taxon>Fungi</taxon>
        <taxon>Dikarya</taxon>
        <taxon>Ascomycota</taxon>
        <taxon>Pezizomycotina</taxon>
        <taxon>Sordariomycetes</taxon>
        <taxon>Xylariomycetidae</taxon>
        <taxon>Amphisphaeriales</taxon>
        <taxon>Apiosporaceae</taxon>
        <taxon>Apiospora</taxon>
    </lineage>
</organism>
<comment type="caution">
    <text evidence="2">The sequence shown here is derived from an EMBL/GenBank/DDBJ whole genome shotgun (WGS) entry which is preliminary data.</text>
</comment>
<accession>A0ABR1QWP9</accession>
<name>A0ABR1QWP9_9PEZI</name>
<sequence length="280" mass="30116">MGDRPMVQVRKPGRPLANCPGHLPGQHCECRQTVVAAIPRSTHCGECRDHTSTTGSTRAPAPKSEHPVKPGSSPTRSSFRVNKTGARPSSRKPSHVAEAIGRLERMDPANYNIVNTGFPNGHIPTEHGPMSFEANQAFQPPMTGDVDPSIDSVYPTPLSYPLPMIPPSIHNGNIGINPPTSFMNGGLAVGHGFVAPEGGTGYRPEASSVVFAPAPDDGSTSLEAIPPAPKAAVAHRKHWQRTVRSQTITTQPLTSVLACKWHSRRQPQPIRMMHFINPLT</sequence>
<feature type="compositionally biased region" description="Polar residues" evidence="1">
    <location>
        <begin position="72"/>
        <end position="81"/>
    </location>
</feature>
<reference evidence="2 3" key="1">
    <citation type="submission" date="2023-01" db="EMBL/GenBank/DDBJ databases">
        <title>Analysis of 21 Apiospora genomes using comparative genomics revels a genus with tremendous synthesis potential of carbohydrate active enzymes and secondary metabolites.</title>
        <authorList>
            <person name="Sorensen T."/>
        </authorList>
    </citation>
    <scope>NUCLEOTIDE SEQUENCE [LARGE SCALE GENOMIC DNA]</scope>
    <source>
        <strain evidence="2 3">CBS 24483</strain>
    </source>
</reference>
<evidence type="ECO:0000313" key="3">
    <source>
        <dbReference type="Proteomes" id="UP001391051"/>
    </source>
</evidence>